<dbReference type="PROSITE" id="PS51729">
    <property type="entry name" value="GNAT_YJDJ"/>
    <property type="match status" value="1"/>
</dbReference>
<name>A0A1T5G0S3_9FLAO</name>
<evidence type="ECO:0000313" key="2">
    <source>
        <dbReference type="EMBL" id="SKC02036.1"/>
    </source>
</evidence>
<accession>A0A1T5G0S3</accession>
<proteinExistence type="predicted"/>
<dbReference type="EMBL" id="FUYZ01000009">
    <property type="protein sequence ID" value="SKC02036.1"/>
    <property type="molecule type" value="Genomic_DNA"/>
</dbReference>
<dbReference type="STRING" id="619805.SAMN05660477_02449"/>
<evidence type="ECO:0000259" key="1">
    <source>
        <dbReference type="PROSITE" id="PS51729"/>
    </source>
</evidence>
<dbReference type="InterPro" id="IPR031165">
    <property type="entry name" value="GNAT_YJDJ"/>
</dbReference>
<dbReference type="AlphaFoldDB" id="A0A1T5G0S3"/>
<keyword evidence="3" id="KW-1185">Reference proteome</keyword>
<dbReference type="InterPro" id="IPR016181">
    <property type="entry name" value="Acyl_CoA_acyltransferase"/>
</dbReference>
<gene>
    <name evidence="2" type="ORF">SAMN05660477_02449</name>
</gene>
<dbReference type="SUPFAM" id="SSF55729">
    <property type="entry name" value="Acyl-CoA N-acyltransferases (Nat)"/>
    <property type="match status" value="1"/>
</dbReference>
<evidence type="ECO:0000313" key="3">
    <source>
        <dbReference type="Proteomes" id="UP000191112"/>
    </source>
</evidence>
<feature type="domain" description="N-acetyltransferase" evidence="1">
    <location>
        <begin position="7"/>
        <end position="96"/>
    </location>
</feature>
<dbReference type="RefSeq" id="WP_079667650.1">
    <property type="nucleotide sequence ID" value="NZ_FUYZ01000009.1"/>
</dbReference>
<dbReference type="CDD" id="cd04301">
    <property type="entry name" value="NAT_SF"/>
    <property type="match status" value="1"/>
</dbReference>
<reference evidence="2 3" key="1">
    <citation type="submission" date="2017-02" db="EMBL/GenBank/DDBJ databases">
        <authorList>
            <person name="Peterson S.W."/>
        </authorList>
    </citation>
    <scope>NUCLEOTIDE SEQUENCE [LARGE SCALE GENOMIC DNA]</scope>
    <source>
        <strain evidence="2 3">DSM 22323</strain>
    </source>
</reference>
<dbReference type="OrthoDB" id="9793389at2"/>
<dbReference type="Gene3D" id="3.40.630.30">
    <property type="match status" value="1"/>
</dbReference>
<dbReference type="Pfam" id="PF14542">
    <property type="entry name" value="Acetyltransf_CG"/>
    <property type="match status" value="1"/>
</dbReference>
<protein>
    <recommendedName>
        <fullName evidence="1">N-acetyltransferase domain-containing protein</fullName>
    </recommendedName>
</protein>
<organism evidence="2 3">
    <name type="scientific">Soonwooa buanensis</name>
    <dbReference type="NCBI Taxonomy" id="619805"/>
    <lineage>
        <taxon>Bacteria</taxon>
        <taxon>Pseudomonadati</taxon>
        <taxon>Bacteroidota</taxon>
        <taxon>Flavobacteriia</taxon>
        <taxon>Flavobacteriales</taxon>
        <taxon>Weeksellaceae</taxon>
        <taxon>Chryseobacterium group</taxon>
        <taxon>Soonwooa</taxon>
    </lineage>
</organism>
<dbReference type="Proteomes" id="UP000191112">
    <property type="component" value="Unassembled WGS sequence"/>
</dbReference>
<sequence length="98" mass="11383">MNYTYQNNQSGNGGFMTMHNDSEEVGRLTYTIMPEDNRYVISFVNIYPKFEGQGLGKLIVKEAIDFARDNNWKVYPHCSYARTVMSRMDDVQDILLKS</sequence>